<dbReference type="InterPro" id="IPR036157">
    <property type="entry name" value="dUTPase-like_sf"/>
</dbReference>
<organism evidence="1 2">
    <name type="scientific">Bacillus wiedmannii</name>
    <dbReference type="NCBI Taxonomy" id="1890302"/>
    <lineage>
        <taxon>Bacteria</taxon>
        <taxon>Bacillati</taxon>
        <taxon>Bacillota</taxon>
        <taxon>Bacilli</taxon>
        <taxon>Bacillales</taxon>
        <taxon>Bacillaceae</taxon>
        <taxon>Bacillus</taxon>
        <taxon>Bacillus cereus group</taxon>
    </lineage>
</organism>
<dbReference type="Gene3D" id="2.70.40.10">
    <property type="match status" value="1"/>
</dbReference>
<dbReference type="EMBL" id="FMBE01000014">
    <property type="protein sequence ID" value="SCC55581.1"/>
    <property type="molecule type" value="Genomic_DNA"/>
</dbReference>
<dbReference type="AlphaFoldDB" id="A0A1C4FJC6"/>
<dbReference type="Proteomes" id="UP000196052">
    <property type="component" value="Unassembled WGS sequence"/>
</dbReference>
<reference evidence="2" key="1">
    <citation type="submission" date="2016-08" db="EMBL/GenBank/DDBJ databases">
        <authorList>
            <person name="Loux V."/>
            <person name="Rue O."/>
        </authorList>
    </citation>
    <scope>NUCLEOTIDE SEQUENCE [LARGE SCALE GENOMIC DNA]</scope>
    <source>
        <strain evidence="2">INRA Bc05-F1</strain>
    </source>
</reference>
<evidence type="ECO:0000313" key="2">
    <source>
        <dbReference type="Proteomes" id="UP000196052"/>
    </source>
</evidence>
<proteinExistence type="predicted"/>
<evidence type="ECO:0000313" key="1">
    <source>
        <dbReference type="EMBL" id="SCC55581.1"/>
    </source>
</evidence>
<accession>A0A1C4FJC6</accession>
<sequence length="54" mass="5979">MVDDTERYTGADMKAHVIERGTRIAPVETAHFVEVDELLESERGNRGFGSTGVK</sequence>
<gene>
    <name evidence="1" type="ORF">BC05F1_04485</name>
</gene>
<dbReference type="SUPFAM" id="SSF51283">
    <property type="entry name" value="dUTPase-like"/>
    <property type="match status" value="1"/>
</dbReference>
<name>A0A1C4FJC6_9BACI</name>
<protein>
    <submittedName>
        <fullName evidence="1">dUTP diphosphatase</fullName>
    </submittedName>
</protein>